<name>A0ABY8EA53_9FIRM</name>
<evidence type="ECO:0000313" key="6">
    <source>
        <dbReference type="EMBL" id="WFD09791.1"/>
    </source>
</evidence>
<proteinExistence type="inferred from homology"/>
<evidence type="ECO:0000256" key="4">
    <source>
        <dbReference type="PROSITE-ProRule" id="PRU01024"/>
    </source>
</evidence>
<reference evidence="6 7" key="1">
    <citation type="submission" date="2023-03" db="EMBL/GenBank/DDBJ databases">
        <title>Complete genome sequence of Tepidibacter sp. SWIR-1, isolated from a deep-sea hydrothermal vent.</title>
        <authorList>
            <person name="Li X."/>
        </authorList>
    </citation>
    <scope>NUCLEOTIDE SEQUENCE [LARGE SCALE GENOMIC DNA]</scope>
    <source>
        <strain evidence="6 7">SWIR-1</strain>
    </source>
</reference>
<feature type="binding site" evidence="4">
    <location>
        <position position="315"/>
    </location>
    <ligand>
        <name>S-adenosyl-L-methionine</name>
        <dbReference type="ChEBI" id="CHEBI:59789"/>
    </ligand>
</feature>
<dbReference type="NCBIfam" id="TIGR00479">
    <property type="entry name" value="rumA"/>
    <property type="match status" value="1"/>
</dbReference>
<dbReference type="Proteomes" id="UP001222800">
    <property type="component" value="Chromosome"/>
</dbReference>
<dbReference type="Gene3D" id="2.40.50.1070">
    <property type="match status" value="1"/>
</dbReference>
<feature type="binding site" evidence="4">
    <location>
        <position position="286"/>
    </location>
    <ligand>
        <name>S-adenosyl-L-methionine</name>
        <dbReference type="ChEBI" id="CHEBI:59789"/>
    </ligand>
</feature>
<accession>A0ABY8EA53</accession>
<dbReference type="InterPro" id="IPR029063">
    <property type="entry name" value="SAM-dependent_MTases_sf"/>
</dbReference>
<dbReference type="PANTHER" id="PTHR11061:SF30">
    <property type="entry name" value="TRNA (URACIL(54)-C(5))-METHYLTRANSFERASE"/>
    <property type="match status" value="1"/>
</dbReference>
<protein>
    <submittedName>
        <fullName evidence="6">23S rRNA (Uracil(1939)-C(5))-methyltransferase RlmD</fullName>
        <ecNumber evidence="6">2.1.1.190</ecNumber>
    </submittedName>
</protein>
<keyword evidence="2 4" id="KW-0808">Transferase</keyword>
<keyword evidence="1 4" id="KW-0489">Methyltransferase</keyword>
<dbReference type="EMBL" id="CP120733">
    <property type="protein sequence ID" value="WFD09791.1"/>
    <property type="molecule type" value="Genomic_DNA"/>
</dbReference>
<gene>
    <name evidence="6" type="primary">rlmD</name>
    <name evidence="6" type="ORF">P4S50_15540</name>
</gene>
<feature type="active site" description="Nucleophile" evidence="4">
    <location>
        <position position="408"/>
    </location>
</feature>
<dbReference type="GO" id="GO:0032259">
    <property type="term" value="P:methylation"/>
    <property type="evidence" value="ECO:0007669"/>
    <property type="project" value="UniProtKB-KW"/>
</dbReference>
<evidence type="ECO:0000256" key="2">
    <source>
        <dbReference type="ARBA" id="ARBA00022679"/>
    </source>
</evidence>
<feature type="binding site" evidence="4">
    <location>
        <position position="336"/>
    </location>
    <ligand>
        <name>S-adenosyl-L-methionine</name>
        <dbReference type="ChEBI" id="CHEBI:59789"/>
    </ligand>
</feature>
<dbReference type="PROSITE" id="PS51687">
    <property type="entry name" value="SAM_MT_RNA_M5U"/>
    <property type="match status" value="1"/>
</dbReference>
<dbReference type="Gene3D" id="3.40.50.150">
    <property type="entry name" value="Vaccinia Virus protein VP39"/>
    <property type="match status" value="1"/>
</dbReference>
<comment type="similarity">
    <text evidence="4">Belongs to the class I-like SAM-binding methyltransferase superfamily. RNA M5U methyltransferase family.</text>
</comment>
<dbReference type="PANTHER" id="PTHR11061">
    <property type="entry name" value="RNA M5U METHYLTRANSFERASE"/>
    <property type="match status" value="1"/>
</dbReference>
<dbReference type="CDD" id="cd02440">
    <property type="entry name" value="AdoMet_MTases"/>
    <property type="match status" value="1"/>
</dbReference>
<dbReference type="Gene3D" id="2.40.50.140">
    <property type="entry name" value="Nucleic acid-binding proteins"/>
    <property type="match status" value="1"/>
</dbReference>
<dbReference type="Pfam" id="PF05958">
    <property type="entry name" value="tRNA_U5-meth_tr"/>
    <property type="match status" value="1"/>
</dbReference>
<dbReference type="SUPFAM" id="SSF53335">
    <property type="entry name" value="S-adenosyl-L-methionine-dependent methyltransferases"/>
    <property type="match status" value="1"/>
</dbReference>
<keyword evidence="3 4" id="KW-0949">S-adenosyl-L-methionine</keyword>
<evidence type="ECO:0000256" key="3">
    <source>
        <dbReference type="ARBA" id="ARBA00022691"/>
    </source>
</evidence>
<dbReference type="RefSeq" id="WP_277731739.1">
    <property type="nucleotide sequence ID" value="NZ_CP120733.1"/>
</dbReference>
<dbReference type="InterPro" id="IPR010280">
    <property type="entry name" value="U5_MeTrfase_fam"/>
</dbReference>
<dbReference type="EC" id="2.1.1.190" evidence="6"/>
<organism evidence="6 7">
    <name type="scientific">Tepidibacter hydrothermalis</name>
    <dbReference type="NCBI Taxonomy" id="3036126"/>
    <lineage>
        <taxon>Bacteria</taxon>
        <taxon>Bacillati</taxon>
        <taxon>Bacillota</taxon>
        <taxon>Clostridia</taxon>
        <taxon>Peptostreptococcales</taxon>
        <taxon>Peptostreptococcaceae</taxon>
        <taxon>Tepidibacter</taxon>
    </lineage>
</organism>
<sequence>MKKRDVVELKIDGMDFGGSSYGYVEGERVDVKGGITGQTLKVLIKKIRKNKIDGKSLGLIEKSDMETCDTCDHFGACGGCSMLSVPYDEQLEIKEGQILDLFSGEDFVGFKFLGVEESPQNREYRNKMEYTFGDEQKDGPLTLGFHKKGRAMDIITVDTCMLIDEDYRKILKSTVEYFESKELPFYKTMPHTGYLRNLVVRKGLNTNEIMVNIVTSTQVDFDMTEYKDMLLNLGTNGEMVSILHTENDGLADAVQCDKLNVLHGRDYIYEELLGLKFKISPFSFFQTNTKGAERLYQIASEFIGDQKNKVVFDLYSGTGTIAQMISKSAKKVIGIEIVEEAVEAAKENARINNITNCEFIAGDVAQKVKSIKAKPDLIIVDPPRPGIHKNALKDIVGFNSKEILYISCNPKTLVKDLVGFEDGGYEIVQVKGMDMFPNTPHMETVVLLRRK</sequence>
<evidence type="ECO:0000313" key="7">
    <source>
        <dbReference type="Proteomes" id="UP001222800"/>
    </source>
</evidence>
<evidence type="ECO:0000256" key="5">
    <source>
        <dbReference type="PROSITE-ProRule" id="PRU10015"/>
    </source>
</evidence>
<dbReference type="GO" id="GO:0008168">
    <property type="term" value="F:methyltransferase activity"/>
    <property type="evidence" value="ECO:0007669"/>
    <property type="project" value="UniProtKB-KW"/>
</dbReference>
<dbReference type="SUPFAM" id="SSF50249">
    <property type="entry name" value="Nucleic acid-binding proteins"/>
    <property type="match status" value="1"/>
</dbReference>
<dbReference type="InterPro" id="IPR012340">
    <property type="entry name" value="NA-bd_OB-fold"/>
</dbReference>
<keyword evidence="7" id="KW-1185">Reference proteome</keyword>
<feature type="binding site" evidence="4">
    <location>
        <position position="381"/>
    </location>
    <ligand>
        <name>S-adenosyl-L-methionine</name>
        <dbReference type="ChEBI" id="CHEBI:59789"/>
    </ligand>
</feature>
<evidence type="ECO:0000256" key="1">
    <source>
        <dbReference type="ARBA" id="ARBA00022603"/>
    </source>
</evidence>
<dbReference type="PROSITE" id="PS01230">
    <property type="entry name" value="TRMA_1"/>
    <property type="match status" value="1"/>
</dbReference>
<feature type="active site" evidence="5">
    <location>
        <position position="408"/>
    </location>
</feature>
<dbReference type="InterPro" id="IPR030390">
    <property type="entry name" value="MeTrfase_TrmA_AS"/>
</dbReference>